<accession>A0A1F5NT64</accession>
<dbReference type="AlphaFoldDB" id="A0A1F5NT64"/>
<evidence type="ECO:0008006" key="3">
    <source>
        <dbReference type="Google" id="ProtNLM"/>
    </source>
</evidence>
<proteinExistence type="predicted"/>
<dbReference type="InterPro" id="IPR026350">
    <property type="entry name" value="GxxExxY"/>
</dbReference>
<dbReference type="Pfam" id="PF13366">
    <property type="entry name" value="PDDEXK_3"/>
    <property type="match status" value="1"/>
</dbReference>
<evidence type="ECO:0000313" key="2">
    <source>
        <dbReference type="Proteomes" id="UP000178892"/>
    </source>
</evidence>
<evidence type="ECO:0000313" key="1">
    <source>
        <dbReference type="EMBL" id="OGE80856.1"/>
    </source>
</evidence>
<dbReference type="Proteomes" id="UP000178892">
    <property type="component" value="Unassembled WGS sequence"/>
</dbReference>
<name>A0A1F5NT64_9BACT</name>
<gene>
    <name evidence="1" type="ORF">A2720_03185</name>
</gene>
<dbReference type="EMBL" id="MFEL01000017">
    <property type="protein sequence ID" value="OGE80856.1"/>
    <property type="molecule type" value="Genomic_DNA"/>
</dbReference>
<dbReference type="NCBIfam" id="TIGR04256">
    <property type="entry name" value="GxxExxY"/>
    <property type="match status" value="1"/>
</dbReference>
<protein>
    <recommendedName>
        <fullName evidence="3">GxxExxY protein</fullName>
    </recommendedName>
</protein>
<reference evidence="1 2" key="1">
    <citation type="journal article" date="2016" name="Nat. Commun.">
        <title>Thousands of microbial genomes shed light on interconnected biogeochemical processes in an aquifer system.</title>
        <authorList>
            <person name="Anantharaman K."/>
            <person name="Brown C.T."/>
            <person name="Hug L.A."/>
            <person name="Sharon I."/>
            <person name="Castelle C.J."/>
            <person name="Probst A.J."/>
            <person name="Thomas B.C."/>
            <person name="Singh A."/>
            <person name="Wilkins M.J."/>
            <person name="Karaoz U."/>
            <person name="Brodie E.L."/>
            <person name="Williams K.H."/>
            <person name="Hubbard S.S."/>
            <person name="Banfield J.F."/>
        </authorList>
    </citation>
    <scope>NUCLEOTIDE SEQUENCE [LARGE SCALE GENOMIC DNA]</scope>
</reference>
<sequence length="134" mass="16020">MATKNGEKLLYEDLSYQIRGACFDLYKKFGGDFKETAINKALFLELQSRKLRVENQKRIDIFHNNEKIGVYIPDLIVEDKILIELKVKQFLSRSDDRQFWRYLKGSNYKLGFLINFGPQKLEIKRRVFDKARYE</sequence>
<organism evidence="1 2">
    <name type="scientific">Candidatus Doudnabacteria bacterium RIFCSPHIGHO2_01_FULL_46_24</name>
    <dbReference type="NCBI Taxonomy" id="1817825"/>
    <lineage>
        <taxon>Bacteria</taxon>
        <taxon>Candidatus Doudnaibacteriota</taxon>
    </lineage>
</organism>
<dbReference type="STRING" id="1817825.A2720_03185"/>
<comment type="caution">
    <text evidence="1">The sequence shown here is derived from an EMBL/GenBank/DDBJ whole genome shotgun (WGS) entry which is preliminary data.</text>
</comment>